<evidence type="ECO:0000313" key="2">
    <source>
        <dbReference type="Proteomes" id="UP000018208"/>
    </source>
</evidence>
<comment type="caution">
    <text evidence="1">The sequence shown here is derived from an EMBL/GenBank/DDBJ whole genome shotgun (WGS) entry which is preliminary data.</text>
</comment>
<dbReference type="Proteomes" id="UP000018208">
    <property type="component" value="Unassembled WGS sequence"/>
</dbReference>
<dbReference type="EMBL" id="AUWU02000005">
    <property type="protein sequence ID" value="KAH0573287.1"/>
    <property type="molecule type" value="Genomic_DNA"/>
</dbReference>
<dbReference type="RefSeq" id="XP_067764060.1">
    <property type="nucleotide sequence ID" value="XM_067909239.1"/>
</dbReference>
<keyword evidence="2" id="KW-1185">Reference proteome</keyword>
<accession>A0A9P8RXV9</accession>
<gene>
    <name evidence="1" type="ORF">SS50377_25407</name>
</gene>
<reference evidence="1 2" key="1">
    <citation type="journal article" date="2014" name="PLoS Genet.">
        <title>The Genome of Spironucleus salmonicida Highlights a Fish Pathogen Adapted to Fluctuating Environments.</title>
        <authorList>
            <person name="Xu F."/>
            <person name="Jerlstrom-Hultqvist J."/>
            <person name="Einarsson E."/>
            <person name="Astvaldsson A."/>
            <person name="Svard S.G."/>
            <person name="Andersson J.O."/>
        </authorList>
    </citation>
    <scope>NUCLEOTIDE SEQUENCE [LARGE SCALE GENOMIC DNA]</scope>
    <source>
        <strain evidence="1 2">ATCC 50377</strain>
    </source>
</reference>
<name>A0A9P8RXV9_9EUKA</name>
<sequence length="213" mass="25018">MRMFLQEPSEDAINSAILSKSLKPRPPPKFRLRQYKSNVPDPASQLQIQFDNAIQNKYLQDLPITEIQLKSSISNKQHPLVPNQTPFDSFSLQQQADSQIYLQNFLRQYYQSTRIQNCSEKQLSVKFTDFGVTNDYISQFYQKNADEQEIKLNQKELTLIPTKLIIDLDKLTKKHKYELDRINQPGFRRRYGNTTFIGHLPNIQTMANIKNYK</sequence>
<dbReference type="AlphaFoldDB" id="A0A9P8RXV9"/>
<evidence type="ECO:0000313" key="1">
    <source>
        <dbReference type="EMBL" id="KAH0573287.1"/>
    </source>
</evidence>
<organism evidence="1 2">
    <name type="scientific">Spironucleus salmonicida</name>
    <dbReference type="NCBI Taxonomy" id="348837"/>
    <lineage>
        <taxon>Eukaryota</taxon>
        <taxon>Metamonada</taxon>
        <taxon>Diplomonadida</taxon>
        <taxon>Hexamitidae</taxon>
        <taxon>Hexamitinae</taxon>
        <taxon>Spironucleus</taxon>
    </lineage>
</organism>
<dbReference type="GeneID" id="94299430"/>
<proteinExistence type="predicted"/>
<dbReference type="KEGG" id="ssao:94299430"/>
<protein>
    <submittedName>
        <fullName evidence="1">Uncharacterized protein</fullName>
    </submittedName>
</protein>